<dbReference type="AlphaFoldDB" id="A0A0P0X1I3"/>
<feature type="transmembrane region" description="Helical" evidence="1">
    <location>
        <begin position="120"/>
        <end position="142"/>
    </location>
</feature>
<organism evidence="3 4">
    <name type="scientific">Oryza sativa subsp. japonica</name>
    <name type="common">Rice</name>
    <dbReference type="NCBI Taxonomy" id="39947"/>
    <lineage>
        <taxon>Eukaryota</taxon>
        <taxon>Viridiplantae</taxon>
        <taxon>Streptophyta</taxon>
        <taxon>Embryophyta</taxon>
        <taxon>Tracheophyta</taxon>
        <taxon>Spermatophyta</taxon>
        <taxon>Magnoliopsida</taxon>
        <taxon>Liliopsida</taxon>
        <taxon>Poales</taxon>
        <taxon>Poaceae</taxon>
        <taxon>BOP clade</taxon>
        <taxon>Oryzoideae</taxon>
        <taxon>Oryzeae</taxon>
        <taxon>Oryzinae</taxon>
        <taxon>Oryza</taxon>
        <taxon>Oryza sativa</taxon>
    </lineage>
</organism>
<keyword evidence="1" id="KW-0472">Membrane</keyword>
<dbReference type="Gramene" id="Os06t0728300-02">
    <property type="protein sequence ID" value="Os06t0728300-02"/>
    <property type="gene ID" value="Os06g0728300"/>
</dbReference>
<keyword evidence="1" id="KW-0812">Transmembrane</keyword>
<keyword evidence="2" id="KW-0732">Signal</keyword>
<protein>
    <submittedName>
        <fullName evidence="3">Os06g0728300 protein</fullName>
    </submittedName>
</protein>
<evidence type="ECO:0000256" key="1">
    <source>
        <dbReference type="SAM" id="Phobius"/>
    </source>
</evidence>
<proteinExistence type="predicted"/>
<name>A0A0P0X1I3_ORYSJ</name>
<dbReference type="KEGG" id="dosa:Os06g0728300"/>
<reference evidence="3 4" key="1">
    <citation type="journal article" date="2005" name="Nature">
        <title>The map-based sequence of the rice genome.</title>
        <authorList>
            <consortium name="International rice genome sequencing project (IRGSP)"/>
            <person name="Matsumoto T."/>
            <person name="Wu J."/>
            <person name="Kanamori H."/>
            <person name="Katayose Y."/>
            <person name="Fujisawa M."/>
            <person name="Namiki N."/>
            <person name="Mizuno H."/>
            <person name="Yamamoto K."/>
            <person name="Antonio B.A."/>
            <person name="Baba T."/>
            <person name="Sakata K."/>
            <person name="Nagamura Y."/>
            <person name="Aoki H."/>
            <person name="Arikawa K."/>
            <person name="Arita K."/>
            <person name="Bito T."/>
            <person name="Chiden Y."/>
            <person name="Fujitsuka N."/>
            <person name="Fukunaka R."/>
            <person name="Hamada M."/>
            <person name="Harada C."/>
            <person name="Hayashi A."/>
            <person name="Hijishita S."/>
            <person name="Honda M."/>
            <person name="Hosokawa S."/>
            <person name="Ichikawa Y."/>
            <person name="Idonuma A."/>
            <person name="Iijima M."/>
            <person name="Ikeda M."/>
            <person name="Ikeno M."/>
            <person name="Ito K."/>
            <person name="Ito S."/>
            <person name="Ito T."/>
            <person name="Ito Y."/>
            <person name="Ito Y."/>
            <person name="Iwabuchi A."/>
            <person name="Kamiya K."/>
            <person name="Karasawa W."/>
            <person name="Kurita K."/>
            <person name="Katagiri S."/>
            <person name="Kikuta A."/>
            <person name="Kobayashi H."/>
            <person name="Kobayashi N."/>
            <person name="Machita K."/>
            <person name="Maehara T."/>
            <person name="Masukawa M."/>
            <person name="Mizubayashi T."/>
            <person name="Mukai Y."/>
            <person name="Nagasaki H."/>
            <person name="Nagata Y."/>
            <person name="Naito S."/>
            <person name="Nakashima M."/>
            <person name="Nakama Y."/>
            <person name="Nakamichi Y."/>
            <person name="Nakamura M."/>
            <person name="Meguro A."/>
            <person name="Negishi M."/>
            <person name="Ohta I."/>
            <person name="Ohta T."/>
            <person name="Okamoto M."/>
            <person name="Ono N."/>
            <person name="Saji S."/>
            <person name="Sakaguchi M."/>
            <person name="Sakai K."/>
            <person name="Shibata M."/>
            <person name="Shimokawa T."/>
            <person name="Song J."/>
            <person name="Takazaki Y."/>
            <person name="Terasawa K."/>
            <person name="Tsugane M."/>
            <person name="Tsuji K."/>
            <person name="Ueda S."/>
            <person name="Waki K."/>
            <person name="Yamagata H."/>
            <person name="Yamamoto M."/>
            <person name="Yamamoto S."/>
            <person name="Yamane H."/>
            <person name="Yoshiki S."/>
            <person name="Yoshihara R."/>
            <person name="Yukawa K."/>
            <person name="Zhong H."/>
            <person name="Yano M."/>
            <person name="Yuan Q."/>
            <person name="Ouyang S."/>
            <person name="Liu J."/>
            <person name="Jones K.M."/>
            <person name="Gansberger K."/>
            <person name="Moffat K."/>
            <person name="Hill J."/>
            <person name="Bera J."/>
            <person name="Fadrosh D."/>
            <person name="Jin S."/>
            <person name="Johri S."/>
            <person name="Kim M."/>
            <person name="Overton L."/>
            <person name="Reardon M."/>
            <person name="Tsitrin T."/>
            <person name="Vuong H."/>
            <person name="Weaver B."/>
            <person name="Ciecko A."/>
            <person name="Tallon L."/>
            <person name="Jackson J."/>
            <person name="Pai G."/>
            <person name="Aken S.V."/>
            <person name="Utterback T."/>
            <person name="Reidmuller S."/>
            <person name="Feldblyum T."/>
            <person name="Hsiao J."/>
            <person name="Zismann V."/>
            <person name="Iobst S."/>
            <person name="de Vazeille A.R."/>
            <person name="Buell C.R."/>
            <person name="Ying K."/>
            <person name="Li Y."/>
            <person name="Lu T."/>
            <person name="Huang Y."/>
            <person name="Zhao Q."/>
            <person name="Feng Q."/>
            <person name="Zhang L."/>
            <person name="Zhu J."/>
            <person name="Weng Q."/>
            <person name="Mu J."/>
            <person name="Lu Y."/>
            <person name="Fan D."/>
            <person name="Liu Y."/>
            <person name="Guan J."/>
            <person name="Zhang Y."/>
            <person name="Yu S."/>
            <person name="Liu X."/>
            <person name="Zhang Y."/>
            <person name="Hong G."/>
            <person name="Han B."/>
            <person name="Choisne N."/>
            <person name="Demange N."/>
            <person name="Orjeda G."/>
            <person name="Samain S."/>
            <person name="Cattolico L."/>
            <person name="Pelletier E."/>
            <person name="Couloux A."/>
            <person name="Segurens B."/>
            <person name="Wincker P."/>
            <person name="D'Hont A."/>
            <person name="Scarpelli C."/>
            <person name="Weissenbach J."/>
            <person name="Salanoubat M."/>
            <person name="Quetier F."/>
            <person name="Yu Y."/>
            <person name="Kim H.R."/>
            <person name="Rambo T."/>
            <person name="Currie J."/>
            <person name="Collura K."/>
            <person name="Luo M."/>
            <person name="Yang T."/>
            <person name="Ammiraju J.S.S."/>
            <person name="Engler F."/>
            <person name="Soderlund C."/>
            <person name="Wing R.A."/>
            <person name="Palmer L.E."/>
            <person name="de la Bastide M."/>
            <person name="Spiegel L."/>
            <person name="Nascimento L."/>
            <person name="Zutavern T."/>
            <person name="O'Shaughnessy A."/>
            <person name="Dike S."/>
            <person name="Dedhia N."/>
            <person name="Preston R."/>
            <person name="Balija V."/>
            <person name="McCombie W.R."/>
            <person name="Chow T."/>
            <person name="Chen H."/>
            <person name="Chung M."/>
            <person name="Chen C."/>
            <person name="Shaw J."/>
            <person name="Wu H."/>
            <person name="Hsiao K."/>
            <person name="Chao Y."/>
            <person name="Chu M."/>
            <person name="Cheng C."/>
            <person name="Hour A."/>
            <person name="Lee P."/>
            <person name="Lin S."/>
            <person name="Lin Y."/>
            <person name="Liou J."/>
            <person name="Liu S."/>
            <person name="Hsing Y."/>
            <person name="Raghuvanshi S."/>
            <person name="Mohanty A."/>
            <person name="Bharti A.K."/>
            <person name="Gaur A."/>
            <person name="Gupta V."/>
            <person name="Kumar D."/>
            <person name="Ravi V."/>
            <person name="Vij S."/>
            <person name="Kapur A."/>
            <person name="Khurana P."/>
            <person name="Khurana P."/>
            <person name="Khurana J.P."/>
            <person name="Tyagi A.K."/>
            <person name="Gaikwad K."/>
            <person name="Singh A."/>
            <person name="Dalal V."/>
            <person name="Srivastava S."/>
            <person name="Dixit A."/>
            <person name="Pal A.K."/>
            <person name="Ghazi I.A."/>
            <person name="Yadav M."/>
            <person name="Pandit A."/>
            <person name="Bhargava A."/>
            <person name="Sureshbabu K."/>
            <person name="Batra K."/>
            <person name="Sharma T.R."/>
            <person name="Mohapatra T."/>
            <person name="Singh N.K."/>
            <person name="Messing J."/>
            <person name="Nelson A.B."/>
            <person name="Fuks G."/>
            <person name="Kavchok S."/>
            <person name="Keizer G."/>
            <person name="Linton E."/>
            <person name="Llaca V."/>
            <person name="Song R."/>
            <person name="Tanyolac B."/>
            <person name="Young S."/>
            <person name="Ho-Il K."/>
            <person name="Hahn J.H."/>
            <person name="Sangsakoo G."/>
            <person name="Vanavichit A."/>
            <person name="de Mattos Luiz.A.T."/>
            <person name="Zimmer P.D."/>
            <person name="Malone G."/>
            <person name="Dellagostin O."/>
            <person name="de Oliveira A.C."/>
            <person name="Bevan M."/>
            <person name="Bancroft I."/>
            <person name="Minx P."/>
            <person name="Cordum H."/>
            <person name="Wilson R."/>
            <person name="Cheng Z."/>
            <person name="Jin W."/>
            <person name="Jiang J."/>
            <person name="Leong S.A."/>
            <person name="Iwama H."/>
            <person name="Gojobori T."/>
            <person name="Itoh T."/>
            <person name="Niimura Y."/>
            <person name="Fujii Y."/>
            <person name="Habara T."/>
            <person name="Sakai H."/>
            <person name="Sato Y."/>
            <person name="Wilson G."/>
            <person name="Kumar K."/>
            <person name="McCouch S."/>
            <person name="Juretic N."/>
            <person name="Hoen D."/>
            <person name="Wright S."/>
            <person name="Bruskiewich R."/>
            <person name="Bureau T."/>
            <person name="Miyao A."/>
            <person name="Hirochika H."/>
            <person name="Nishikawa T."/>
            <person name="Kadowaki K."/>
            <person name="Sugiura M."/>
            <person name="Burr B."/>
            <person name="Sasaki T."/>
        </authorList>
    </citation>
    <scope>NUCLEOTIDE SEQUENCE [LARGE SCALE GENOMIC DNA]</scope>
    <source>
        <strain evidence="4">cv. Nipponbare</strain>
    </source>
</reference>
<feature type="transmembrane region" description="Helical" evidence="1">
    <location>
        <begin position="81"/>
        <end position="100"/>
    </location>
</feature>
<dbReference type="EMBL" id="AP008212">
    <property type="protein sequence ID" value="BAF20556.1"/>
    <property type="molecule type" value="Genomic_DNA"/>
</dbReference>
<accession>A0A0P0X1I3</accession>
<keyword evidence="1" id="KW-1133">Transmembrane helix</keyword>
<evidence type="ECO:0000256" key="2">
    <source>
        <dbReference type="SAM" id="SignalP"/>
    </source>
</evidence>
<evidence type="ECO:0000313" key="4">
    <source>
        <dbReference type="Proteomes" id="UP000000763"/>
    </source>
</evidence>
<dbReference type="Proteomes" id="UP000000763">
    <property type="component" value="Chromosome 6"/>
</dbReference>
<feature type="chain" id="PRO_5024402560" evidence="2">
    <location>
        <begin position="27"/>
        <end position="151"/>
    </location>
</feature>
<sequence>MSRAICFGSVVPQLLLTTSLLDLSLSSFLSLSFTSSRNSSMFPSLFTLDELNNDSWSLATMSQVLGLRSTIRFWERGFADVLILLLCSSSKSLNLSGIVAQWLTLKTFMTLSPGDMLDSAAAFAEVISVSLLLSVAFFRVSFSAMEIVQLP</sequence>
<reference evidence="4" key="2">
    <citation type="journal article" date="2008" name="Nucleic Acids Res.">
        <title>The rice annotation project database (RAP-DB): 2008 update.</title>
        <authorList>
            <consortium name="The rice annotation project (RAP)"/>
        </authorList>
    </citation>
    <scope>GENOME REANNOTATION</scope>
    <source>
        <strain evidence="4">cv. Nipponbare</strain>
    </source>
</reference>
<gene>
    <name evidence="3" type="ordered locus">Os06g0728300</name>
</gene>
<feature type="signal peptide" evidence="2">
    <location>
        <begin position="1"/>
        <end position="26"/>
    </location>
</feature>
<evidence type="ECO:0000313" key="3">
    <source>
        <dbReference type="EMBL" id="BAF20556.1"/>
    </source>
</evidence>